<name>A0A6M8EUG1_9BACT</name>
<dbReference type="GO" id="GO:0016780">
    <property type="term" value="F:phosphotransferase activity, for other substituted phosphate groups"/>
    <property type="evidence" value="ECO:0007669"/>
    <property type="project" value="InterPro"/>
</dbReference>
<evidence type="ECO:0000313" key="9">
    <source>
        <dbReference type="EMBL" id="QKE28155.1"/>
    </source>
</evidence>
<evidence type="ECO:0000256" key="3">
    <source>
        <dbReference type="ARBA" id="ARBA00022679"/>
    </source>
</evidence>
<comment type="cofactor">
    <cofactor evidence="7">
        <name>Mg(2+)</name>
        <dbReference type="ChEBI" id="CHEBI:18420"/>
    </cofactor>
</comment>
<evidence type="ECO:0000256" key="5">
    <source>
        <dbReference type="ARBA" id="ARBA00022989"/>
    </source>
</evidence>
<keyword evidence="7" id="KW-0460">Magnesium</keyword>
<feature type="transmembrane region" description="Helical" evidence="8">
    <location>
        <begin position="97"/>
        <end position="116"/>
    </location>
</feature>
<evidence type="ECO:0000256" key="1">
    <source>
        <dbReference type="ARBA" id="ARBA00004651"/>
    </source>
</evidence>
<dbReference type="GO" id="GO:0046872">
    <property type="term" value="F:metal ion binding"/>
    <property type="evidence" value="ECO:0007669"/>
    <property type="project" value="UniProtKB-KW"/>
</dbReference>
<keyword evidence="3 9" id="KW-0808">Transferase</keyword>
<evidence type="ECO:0000256" key="2">
    <source>
        <dbReference type="ARBA" id="ARBA00022475"/>
    </source>
</evidence>
<dbReference type="Proteomes" id="UP000503483">
    <property type="component" value="Chromosome"/>
</dbReference>
<evidence type="ECO:0000256" key="8">
    <source>
        <dbReference type="SAM" id="Phobius"/>
    </source>
</evidence>
<keyword evidence="4 8" id="KW-0812">Transmembrane</keyword>
<evidence type="ECO:0000256" key="7">
    <source>
        <dbReference type="PIRSR" id="PIRSR600715-1"/>
    </source>
</evidence>
<protein>
    <submittedName>
        <fullName evidence="9">Glycosyltransferase, family 4</fullName>
    </submittedName>
</protein>
<feature type="binding site" evidence="7">
    <location>
        <position position="199"/>
    </location>
    <ligand>
        <name>Mg(2+)</name>
        <dbReference type="ChEBI" id="CHEBI:18420"/>
    </ligand>
</feature>
<feature type="transmembrane region" description="Helical" evidence="8">
    <location>
        <begin position="160"/>
        <end position="188"/>
    </location>
</feature>
<dbReference type="GO" id="GO:0071555">
    <property type="term" value="P:cell wall organization"/>
    <property type="evidence" value="ECO:0007669"/>
    <property type="project" value="TreeGrafter"/>
</dbReference>
<keyword evidence="6 8" id="KW-0472">Membrane</keyword>
<dbReference type="PANTHER" id="PTHR22926:SF3">
    <property type="entry name" value="UNDECAPRENYL-PHOSPHATE ALPHA-N-ACETYLGLUCOSAMINYL 1-PHOSPHATE TRANSFERASE"/>
    <property type="match status" value="1"/>
</dbReference>
<dbReference type="RefSeq" id="WP_172125484.1">
    <property type="nucleotide sequence ID" value="NZ_CP042652.1"/>
</dbReference>
<evidence type="ECO:0000256" key="4">
    <source>
        <dbReference type="ARBA" id="ARBA00022692"/>
    </source>
</evidence>
<dbReference type="PANTHER" id="PTHR22926">
    <property type="entry name" value="PHOSPHO-N-ACETYLMURAMOYL-PENTAPEPTIDE-TRANSFERASE"/>
    <property type="match status" value="1"/>
</dbReference>
<dbReference type="AlphaFoldDB" id="A0A6M8EUG1"/>
<feature type="transmembrane region" description="Helical" evidence="8">
    <location>
        <begin position="224"/>
        <end position="243"/>
    </location>
</feature>
<evidence type="ECO:0000256" key="6">
    <source>
        <dbReference type="ARBA" id="ARBA00023136"/>
    </source>
</evidence>
<dbReference type="GO" id="GO:0044038">
    <property type="term" value="P:cell wall macromolecule biosynthetic process"/>
    <property type="evidence" value="ECO:0007669"/>
    <property type="project" value="TreeGrafter"/>
</dbReference>
<feature type="transmembrane region" description="Helical" evidence="8">
    <location>
        <begin position="200"/>
        <end position="218"/>
    </location>
</feature>
<accession>A0A6M8EUG1</accession>
<reference evidence="9 10" key="1">
    <citation type="submission" date="2019-08" db="EMBL/GenBank/DDBJ databases">
        <title>Complete genome sequence of Arcobacter acticola.</title>
        <authorList>
            <person name="Miller W."/>
        </authorList>
    </citation>
    <scope>NUCLEOTIDE SEQUENCE [LARGE SCALE GENOMIC DNA]</scope>
    <source>
        <strain evidence="9 10">KCTC 52212</strain>
    </source>
</reference>
<sequence length="320" mass="36260">MIYIILLILSFLLTYFIKNYMIKKSLVASVNERSSHTTPTPHGGGIALSLTWFLGLGYLYFMGEIEASLFYALLFGAVISIVSFFDDIYELSPKLRLIVQSLIAVGGIFAIGGLNQIDLGFFVIENQIITNIFAFFMIVWFINLYNFLDGINGYAGSEAVFLALAGFVLFGGAHFAVLAVAVLGFLFWNWNKAKIFMGDVGSTLLGYNIAIFTLYYANQESSNLWIWIILFGVFWFDATLTLLRRKRNGEQLSQAHKKHAYQRLTQSGWSHYKVTNYSIGLNFVLFAIVYFVSNIFVAFLLALIVLYISMKFVDRKKAFE</sequence>
<keyword evidence="5 8" id="KW-1133">Transmembrane helix</keyword>
<feature type="transmembrane region" description="Helical" evidence="8">
    <location>
        <begin position="68"/>
        <end position="85"/>
    </location>
</feature>
<dbReference type="EMBL" id="CP042652">
    <property type="protein sequence ID" value="QKE28155.1"/>
    <property type="molecule type" value="Genomic_DNA"/>
</dbReference>
<dbReference type="GO" id="GO:0009103">
    <property type="term" value="P:lipopolysaccharide biosynthetic process"/>
    <property type="evidence" value="ECO:0007669"/>
    <property type="project" value="TreeGrafter"/>
</dbReference>
<dbReference type="CDD" id="cd06854">
    <property type="entry name" value="GT_WbpL_WbcO_like"/>
    <property type="match status" value="1"/>
</dbReference>
<evidence type="ECO:0000313" key="10">
    <source>
        <dbReference type="Proteomes" id="UP000503483"/>
    </source>
</evidence>
<dbReference type="Pfam" id="PF00953">
    <property type="entry name" value="Glycos_transf_4"/>
    <property type="match status" value="1"/>
</dbReference>
<keyword evidence="7" id="KW-0479">Metal-binding</keyword>
<dbReference type="GO" id="GO:0005886">
    <property type="term" value="C:plasma membrane"/>
    <property type="evidence" value="ECO:0007669"/>
    <property type="project" value="UniProtKB-SubCell"/>
</dbReference>
<dbReference type="InterPro" id="IPR000715">
    <property type="entry name" value="Glycosyl_transferase_4"/>
</dbReference>
<feature type="transmembrane region" description="Helical" evidence="8">
    <location>
        <begin position="283"/>
        <end position="310"/>
    </location>
</feature>
<feature type="transmembrane region" description="Helical" evidence="8">
    <location>
        <begin position="43"/>
        <end position="61"/>
    </location>
</feature>
<keyword evidence="2" id="KW-1003">Cell membrane</keyword>
<proteinExistence type="predicted"/>
<gene>
    <name evidence="9" type="ORF">AACT_0963</name>
</gene>
<organism evidence="9 10">
    <name type="scientific">Arcobacter acticola</name>
    <dbReference type="NCBI Taxonomy" id="1849015"/>
    <lineage>
        <taxon>Bacteria</taxon>
        <taxon>Pseudomonadati</taxon>
        <taxon>Campylobacterota</taxon>
        <taxon>Epsilonproteobacteria</taxon>
        <taxon>Campylobacterales</taxon>
        <taxon>Arcobacteraceae</taxon>
        <taxon>Arcobacter</taxon>
    </lineage>
</organism>
<dbReference type="KEGG" id="paco:AACT_0963"/>
<feature type="transmembrane region" description="Helical" evidence="8">
    <location>
        <begin position="128"/>
        <end position="148"/>
    </location>
</feature>
<keyword evidence="10" id="KW-1185">Reference proteome</keyword>
<feature type="binding site" evidence="7">
    <location>
        <position position="146"/>
    </location>
    <ligand>
        <name>Mg(2+)</name>
        <dbReference type="ChEBI" id="CHEBI:18420"/>
    </ligand>
</feature>
<comment type="subcellular location">
    <subcellularLocation>
        <location evidence="1">Cell membrane</location>
        <topology evidence="1">Multi-pass membrane protein</topology>
    </subcellularLocation>
</comment>